<feature type="region of interest" description="Disordered" evidence="1">
    <location>
        <begin position="126"/>
        <end position="156"/>
    </location>
</feature>
<dbReference type="AlphaFoldDB" id="A0AA35US38"/>
<dbReference type="PANTHER" id="PTHR46889">
    <property type="entry name" value="TRANSPOSASE INSF FOR INSERTION SEQUENCE IS3B-RELATED"/>
    <property type="match status" value="1"/>
</dbReference>
<dbReference type="PANTHER" id="PTHR46889:SF4">
    <property type="entry name" value="TRANSPOSASE INSO FOR INSERTION SEQUENCE ELEMENT IS911B-RELATED"/>
    <property type="match status" value="1"/>
</dbReference>
<accession>A0AA35US38</accession>
<feature type="region of interest" description="Disordered" evidence="1">
    <location>
        <begin position="1"/>
        <end position="29"/>
    </location>
</feature>
<dbReference type="Proteomes" id="UP001158598">
    <property type="component" value="Chromosome"/>
</dbReference>
<protein>
    <submittedName>
        <fullName evidence="2">Transposase</fullName>
    </submittedName>
</protein>
<reference evidence="2" key="1">
    <citation type="submission" date="2023-03" db="EMBL/GenBank/DDBJ databases">
        <authorList>
            <person name="Pearce D."/>
        </authorList>
    </citation>
    <scope>NUCLEOTIDE SEQUENCE</scope>
    <source>
        <strain evidence="2">Mc</strain>
    </source>
</reference>
<feature type="compositionally biased region" description="Basic and acidic residues" evidence="1">
    <location>
        <begin position="129"/>
        <end position="138"/>
    </location>
</feature>
<evidence type="ECO:0000313" key="2">
    <source>
        <dbReference type="EMBL" id="CAI8849350.1"/>
    </source>
</evidence>
<dbReference type="SUPFAM" id="SSF53098">
    <property type="entry name" value="Ribonuclease H-like"/>
    <property type="match status" value="1"/>
</dbReference>
<organism evidence="2 3">
    <name type="scientific">Methylococcus capsulatus</name>
    <dbReference type="NCBI Taxonomy" id="414"/>
    <lineage>
        <taxon>Bacteria</taxon>
        <taxon>Pseudomonadati</taxon>
        <taxon>Pseudomonadota</taxon>
        <taxon>Gammaproteobacteria</taxon>
        <taxon>Methylococcales</taxon>
        <taxon>Methylococcaceae</taxon>
        <taxon>Methylococcus</taxon>
    </lineage>
</organism>
<dbReference type="InterPro" id="IPR050900">
    <property type="entry name" value="Transposase_IS3/IS150/IS904"/>
</dbReference>
<name>A0AA35US38_METCP</name>
<dbReference type="InterPro" id="IPR012337">
    <property type="entry name" value="RNaseH-like_sf"/>
</dbReference>
<proteinExistence type="predicted"/>
<sequence>MERLRRFRVTTDSKHDLPERNLTPTGPNQVRSSDITYLWTDGCRPYPAITPDPFNREVVGWSPKPRMTADIVTDAPTMAWFRRKPAAIDPSFGSGSPVYQQGDGVLPRQAVVLDFGLRIARAVHAGRARGPDSGETGDRNPTAWKAKNRGKVESVR</sequence>
<dbReference type="EMBL" id="OX458332">
    <property type="protein sequence ID" value="CAI8849350.1"/>
    <property type="molecule type" value="Genomic_DNA"/>
</dbReference>
<feature type="compositionally biased region" description="Basic and acidic residues" evidence="1">
    <location>
        <begin position="1"/>
        <end position="19"/>
    </location>
</feature>
<evidence type="ECO:0000313" key="3">
    <source>
        <dbReference type="Proteomes" id="UP001158598"/>
    </source>
</evidence>
<evidence type="ECO:0000256" key="1">
    <source>
        <dbReference type="SAM" id="MobiDB-lite"/>
    </source>
</evidence>
<gene>
    <name evidence="2" type="ORF">MCNOR_2466</name>
</gene>